<accession>A0A9W4LAZ9</accession>
<reference evidence="1" key="1">
    <citation type="submission" date="2021-11" db="EMBL/GenBank/DDBJ databases">
        <authorList>
            <person name="Bulgarelli D."/>
        </authorList>
    </citation>
    <scope>NUCLEOTIDE SEQUENCE</scope>
    <source>
        <strain evidence="1">Bi133</strain>
    </source>
</reference>
<proteinExistence type="predicted"/>
<dbReference type="Proteomes" id="UP000789326">
    <property type="component" value="Unassembled WGS sequence"/>
</dbReference>
<sequence>MVYPYSLEEIPFSLIATLGELPQLGMAQPWLPSTWLKKGTFR</sequence>
<gene>
    <name evidence="1" type="ORF">SRABI133_05118</name>
</gene>
<evidence type="ECO:0000313" key="1">
    <source>
        <dbReference type="EMBL" id="CAH0315468.1"/>
    </source>
</evidence>
<name>A0A9W4LAZ9_9BACI</name>
<organism evidence="1 2">
    <name type="scientific">Peribacillus simplex</name>
    <dbReference type="NCBI Taxonomy" id="1478"/>
    <lineage>
        <taxon>Bacteria</taxon>
        <taxon>Bacillati</taxon>
        <taxon>Bacillota</taxon>
        <taxon>Bacilli</taxon>
        <taxon>Bacillales</taxon>
        <taxon>Bacillaceae</taxon>
        <taxon>Peribacillus</taxon>
    </lineage>
</organism>
<dbReference type="AlphaFoldDB" id="A0A9W4LAZ9"/>
<protein>
    <submittedName>
        <fullName evidence="1">Uncharacterized protein</fullName>
    </submittedName>
</protein>
<comment type="caution">
    <text evidence="1">The sequence shown here is derived from an EMBL/GenBank/DDBJ whole genome shotgun (WGS) entry which is preliminary data.</text>
</comment>
<evidence type="ECO:0000313" key="2">
    <source>
        <dbReference type="Proteomes" id="UP000789326"/>
    </source>
</evidence>
<dbReference type="EMBL" id="CAKKMG010000161">
    <property type="protein sequence ID" value="CAH0315468.1"/>
    <property type="molecule type" value="Genomic_DNA"/>
</dbReference>